<evidence type="ECO:0000313" key="2">
    <source>
        <dbReference type="EMBL" id="KAJ8981188.1"/>
    </source>
</evidence>
<dbReference type="EMBL" id="JAPWTJ010000198">
    <property type="protein sequence ID" value="KAJ8981188.1"/>
    <property type="molecule type" value="Genomic_DNA"/>
</dbReference>
<evidence type="ECO:0000256" key="1">
    <source>
        <dbReference type="SAM" id="Phobius"/>
    </source>
</evidence>
<accession>A0ABQ9JV16</accession>
<keyword evidence="1" id="KW-0812">Transmembrane</keyword>
<comment type="caution">
    <text evidence="2">The sequence shown here is derived from an EMBL/GenBank/DDBJ whole genome shotgun (WGS) entry which is preliminary data.</text>
</comment>
<feature type="transmembrane region" description="Helical" evidence="1">
    <location>
        <begin position="117"/>
        <end position="140"/>
    </location>
</feature>
<keyword evidence="1" id="KW-0472">Membrane</keyword>
<reference evidence="2" key="1">
    <citation type="journal article" date="2023" name="Insect Mol. Biol.">
        <title>Genome sequencing provides insights into the evolution of gene families encoding plant cell wall-degrading enzymes in longhorned beetles.</title>
        <authorList>
            <person name="Shin N.R."/>
            <person name="Okamura Y."/>
            <person name="Kirsch R."/>
            <person name="Pauchet Y."/>
        </authorList>
    </citation>
    <scope>NUCLEOTIDE SEQUENCE</scope>
    <source>
        <strain evidence="2">MMC_N1</strain>
    </source>
</reference>
<protein>
    <submittedName>
        <fullName evidence="2">Uncharacterized protein</fullName>
    </submittedName>
</protein>
<gene>
    <name evidence="2" type="ORF">NQ317_014832</name>
</gene>
<name>A0ABQ9JV16_9CUCU</name>
<dbReference type="Proteomes" id="UP001162164">
    <property type="component" value="Unassembled WGS sequence"/>
</dbReference>
<proteinExistence type="predicted"/>
<evidence type="ECO:0000313" key="3">
    <source>
        <dbReference type="Proteomes" id="UP001162164"/>
    </source>
</evidence>
<keyword evidence="3" id="KW-1185">Reference proteome</keyword>
<organism evidence="2 3">
    <name type="scientific">Molorchus minor</name>
    <dbReference type="NCBI Taxonomy" id="1323400"/>
    <lineage>
        <taxon>Eukaryota</taxon>
        <taxon>Metazoa</taxon>
        <taxon>Ecdysozoa</taxon>
        <taxon>Arthropoda</taxon>
        <taxon>Hexapoda</taxon>
        <taxon>Insecta</taxon>
        <taxon>Pterygota</taxon>
        <taxon>Neoptera</taxon>
        <taxon>Endopterygota</taxon>
        <taxon>Coleoptera</taxon>
        <taxon>Polyphaga</taxon>
        <taxon>Cucujiformia</taxon>
        <taxon>Chrysomeloidea</taxon>
        <taxon>Cerambycidae</taxon>
        <taxon>Lamiinae</taxon>
        <taxon>Monochamini</taxon>
        <taxon>Molorchus</taxon>
    </lineage>
</organism>
<sequence length="222" mass="25176">MAHVYARPHHMLQTEEEVLDIVEDDPSTSTGEIARQKHLRETSFNQNQTFCVPSGPYAFQLFMCSFHQMLPISFAAPGFEWDGTVAQFPIFTWHQAGRIRTVLSFEARNFMMSRVNFFFVTVFFVIVYAIFAAEIASNFYKEESCKGFCVLENECPGPVDKASRNLCPNQKKDGAVCCKNFPQEDANCFQTHNDCMDERNCPTNLNIGRKGCSNGNTCCVLV</sequence>
<keyword evidence="1" id="KW-1133">Transmembrane helix</keyword>